<evidence type="ECO:0000259" key="9">
    <source>
        <dbReference type="PROSITE" id="PS50067"/>
    </source>
</evidence>
<evidence type="ECO:0000256" key="7">
    <source>
        <dbReference type="RuleBase" id="RU000394"/>
    </source>
</evidence>
<dbReference type="InterPro" id="IPR027640">
    <property type="entry name" value="Kinesin-like_fam"/>
</dbReference>
<comment type="caution">
    <text evidence="10">The sequence shown here is derived from an EMBL/GenBank/DDBJ whole genome shotgun (WGS) entry which is preliminary data.</text>
</comment>
<evidence type="ECO:0000256" key="8">
    <source>
        <dbReference type="SAM" id="MobiDB-lite"/>
    </source>
</evidence>
<feature type="binding site" evidence="6">
    <location>
        <begin position="200"/>
        <end position="207"/>
    </location>
    <ligand>
        <name>ATP</name>
        <dbReference type="ChEBI" id="CHEBI:30616"/>
    </ligand>
</feature>
<dbReference type="GO" id="GO:0008017">
    <property type="term" value="F:microtubule binding"/>
    <property type="evidence" value="ECO:0007669"/>
    <property type="project" value="InterPro"/>
</dbReference>
<dbReference type="Pfam" id="PF00225">
    <property type="entry name" value="Kinesin"/>
    <property type="match status" value="1"/>
</dbReference>
<name>A0A9W8BHM7_9FUNG</name>
<keyword evidence="11" id="KW-1185">Reference proteome</keyword>
<dbReference type="GO" id="GO:0005875">
    <property type="term" value="C:microtubule associated complex"/>
    <property type="evidence" value="ECO:0007669"/>
    <property type="project" value="TreeGrafter"/>
</dbReference>
<dbReference type="Gene3D" id="3.40.850.10">
    <property type="entry name" value="Kinesin motor domain"/>
    <property type="match status" value="1"/>
</dbReference>
<evidence type="ECO:0000256" key="6">
    <source>
        <dbReference type="PROSITE-ProRule" id="PRU00283"/>
    </source>
</evidence>
<keyword evidence="5" id="KW-0175">Coiled coil</keyword>
<dbReference type="SUPFAM" id="SSF52540">
    <property type="entry name" value="P-loop containing nucleoside triphosphate hydrolases"/>
    <property type="match status" value="1"/>
</dbReference>
<gene>
    <name evidence="10" type="ORF">H4R26_003681</name>
</gene>
<evidence type="ECO:0000313" key="11">
    <source>
        <dbReference type="Proteomes" id="UP001150907"/>
    </source>
</evidence>
<comment type="subcellular location">
    <subcellularLocation>
        <location evidence="1">Cytoplasm</location>
    </subcellularLocation>
</comment>
<dbReference type="SMART" id="SM00129">
    <property type="entry name" value="KISc"/>
    <property type="match status" value="1"/>
</dbReference>
<dbReference type="Proteomes" id="UP001150907">
    <property type="component" value="Unassembled WGS sequence"/>
</dbReference>
<feature type="compositionally biased region" description="Polar residues" evidence="8">
    <location>
        <begin position="485"/>
        <end position="501"/>
    </location>
</feature>
<dbReference type="PRINTS" id="PR00380">
    <property type="entry name" value="KINESINHEAVY"/>
</dbReference>
<dbReference type="EMBL" id="JANBQF010000316">
    <property type="protein sequence ID" value="KAJ2002287.1"/>
    <property type="molecule type" value="Genomic_DNA"/>
</dbReference>
<reference evidence="10" key="1">
    <citation type="submission" date="2022-07" db="EMBL/GenBank/DDBJ databases">
        <title>Phylogenomic reconstructions and comparative analyses of Kickxellomycotina fungi.</title>
        <authorList>
            <person name="Reynolds N.K."/>
            <person name="Stajich J.E."/>
            <person name="Barry K."/>
            <person name="Grigoriev I.V."/>
            <person name="Crous P."/>
            <person name="Smith M.E."/>
        </authorList>
    </citation>
    <scope>NUCLEOTIDE SEQUENCE</scope>
    <source>
        <strain evidence="10">IMI 214461</strain>
    </source>
</reference>
<evidence type="ECO:0000313" key="10">
    <source>
        <dbReference type="EMBL" id="KAJ2002287.1"/>
    </source>
</evidence>
<evidence type="ECO:0000256" key="2">
    <source>
        <dbReference type="ARBA" id="ARBA00022490"/>
    </source>
</evidence>
<evidence type="ECO:0000256" key="4">
    <source>
        <dbReference type="ARBA" id="ARBA00022840"/>
    </source>
</evidence>
<evidence type="ECO:0000256" key="1">
    <source>
        <dbReference type="ARBA" id="ARBA00004496"/>
    </source>
</evidence>
<evidence type="ECO:0000256" key="5">
    <source>
        <dbReference type="ARBA" id="ARBA00023054"/>
    </source>
</evidence>
<keyword evidence="3 6" id="KW-0547">Nucleotide-binding</keyword>
<dbReference type="PANTHER" id="PTHR47969:SF15">
    <property type="entry name" value="CHROMOSOME-ASSOCIATED KINESIN KIF4A-RELATED"/>
    <property type="match status" value="1"/>
</dbReference>
<comment type="similarity">
    <text evidence="6 7">Belongs to the TRAFAC class myosin-kinesin ATPase superfamily. Kinesin family.</text>
</comment>
<dbReference type="InterPro" id="IPR036961">
    <property type="entry name" value="Kinesin_motor_dom_sf"/>
</dbReference>
<dbReference type="GO" id="GO:0005874">
    <property type="term" value="C:microtubule"/>
    <property type="evidence" value="ECO:0007669"/>
    <property type="project" value="UniProtKB-KW"/>
</dbReference>
<dbReference type="PROSITE" id="PS50067">
    <property type="entry name" value="KINESIN_MOTOR_2"/>
    <property type="match status" value="1"/>
</dbReference>
<feature type="compositionally biased region" description="Low complexity" evidence="8">
    <location>
        <begin position="519"/>
        <end position="551"/>
    </location>
</feature>
<dbReference type="AlphaFoldDB" id="A0A9W8BHM7"/>
<keyword evidence="7" id="KW-0493">Microtubule</keyword>
<accession>A0A9W8BHM7</accession>
<evidence type="ECO:0000256" key="3">
    <source>
        <dbReference type="ARBA" id="ARBA00022741"/>
    </source>
</evidence>
<keyword evidence="4 6" id="KW-0067">ATP-binding</keyword>
<feature type="non-terminal residue" evidence="10">
    <location>
        <position position="582"/>
    </location>
</feature>
<dbReference type="GO" id="GO:0003777">
    <property type="term" value="F:microtubule motor activity"/>
    <property type="evidence" value="ECO:0007669"/>
    <property type="project" value="InterPro"/>
</dbReference>
<dbReference type="PANTHER" id="PTHR47969">
    <property type="entry name" value="CHROMOSOME-ASSOCIATED KINESIN KIF4A-RELATED"/>
    <property type="match status" value="1"/>
</dbReference>
<proteinExistence type="inferred from homology"/>
<dbReference type="GO" id="GO:0005524">
    <property type="term" value="F:ATP binding"/>
    <property type="evidence" value="ECO:0007669"/>
    <property type="project" value="UniProtKB-UniRule"/>
</dbReference>
<protein>
    <recommendedName>
        <fullName evidence="7">Kinesin-like protein</fullName>
    </recommendedName>
</protein>
<feature type="domain" description="Kinesin motor" evidence="9">
    <location>
        <begin position="117"/>
        <end position="442"/>
    </location>
</feature>
<dbReference type="GO" id="GO:0051231">
    <property type="term" value="P:spindle elongation"/>
    <property type="evidence" value="ECO:0007669"/>
    <property type="project" value="TreeGrafter"/>
</dbReference>
<sequence>MAIRTPPRPSYIPVPTMLGSSPGVRASSALNGSYGMRASMDDGRTGRSSSLSVRTDSSMAFGMAARTEASRPVFSLLDGHAGGAARGHQRSYSTGGAAVEGGEASDSEADDGERILPVRVAVRLRPLGGGGEGAARGETRSCMSVVAPASVAVAGEDARVFHFDYAFGADAGQAAVYDAAVAPLLQRFVEGYNVTVLAYGQTSSGKTHTMGTDGDCDSGVVPTALRWLFAWAAQRQHADVRVSFLEVYNDELIDLAALAQGRGVRPPIFVREDARGRVVWTGVTEVAAASAAAALGVLADGSRERQTSATRMNDKSSRSHAIFSVALSQPRGDVRVVSKLHFVDLAGSERLKKTLAVGDRQREGIAINSGLLALGNVISALGDPHQRTPAFVPYRDSKLTHMLRDSLGGSALTLLVACVSPAEANMSESLNTLKYAARARNIRNRGGINVVATRAAATSREVESLRAVVRRLKAEVQVLTSKLQSIGQQQSTLAQPANYQPSRIPHPSAARRSPSALGSEASVSARSPSSTASEEDASSPSPSSNLLRSRNQALEIELEQLHETHADLLHKFNEACREIEER</sequence>
<dbReference type="GO" id="GO:0007018">
    <property type="term" value="P:microtubule-based movement"/>
    <property type="evidence" value="ECO:0007669"/>
    <property type="project" value="InterPro"/>
</dbReference>
<feature type="region of interest" description="Disordered" evidence="8">
    <location>
        <begin position="485"/>
        <end position="551"/>
    </location>
</feature>
<dbReference type="OrthoDB" id="3176171at2759"/>
<dbReference type="GO" id="GO:0005737">
    <property type="term" value="C:cytoplasm"/>
    <property type="evidence" value="ECO:0007669"/>
    <property type="project" value="UniProtKB-SubCell"/>
</dbReference>
<dbReference type="InterPro" id="IPR027417">
    <property type="entry name" value="P-loop_NTPase"/>
</dbReference>
<dbReference type="InterPro" id="IPR019821">
    <property type="entry name" value="Kinesin_motor_CS"/>
</dbReference>
<organism evidence="10 11">
    <name type="scientific">Coemansia thaxteri</name>
    <dbReference type="NCBI Taxonomy" id="2663907"/>
    <lineage>
        <taxon>Eukaryota</taxon>
        <taxon>Fungi</taxon>
        <taxon>Fungi incertae sedis</taxon>
        <taxon>Zoopagomycota</taxon>
        <taxon>Kickxellomycotina</taxon>
        <taxon>Kickxellomycetes</taxon>
        <taxon>Kickxellales</taxon>
        <taxon>Kickxellaceae</taxon>
        <taxon>Coemansia</taxon>
    </lineage>
</organism>
<dbReference type="GO" id="GO:0007052">
    <property type="term" value="P:mitotic spindle organization"/>
    <property type="evidence" value="ECO:0007669"/>
    <property type="project" value="TreeGrafter"/>
</dbReference>
<keyword evidence="2" id="KW-0963">Cytoplasm</keyword>
<feature type="region of interest" description="Disordered" evidence="8">
    <location>
        <begin position="84"/>
        <end position="112"/>
    </location>
</feature>
<dbReference type="PROSITE" id="PS00411">
    <property type="entry name" value="KINESIN_MOTOR_1"/>
    <property type="match status" value="1"/>
</dbReference>
<dbReference type="InterPro" id="IPR001752">
    <property type="entry name" value="Kinesin_motor_dom"/>
</dbReference>
<keyword evidence="6 7" id="KW-0505">Motor protein</keyword>